<dbReference type="Pfam" id="PF13516">
    <property type="entry name" value="LRR_6"/>
    <property type="match status" value="1"/>
</dbReference>
<accession>A0A6V1UPU1</accession>
<keyword evidence="1" id="KW-1133">Transmembrane helix</keyword>
<protein>
    <submittedName>
        <fullName evidence="3">Uncharacterized protein</fullName>
    </submittedName>
</protein>
<keyword evidence="1" id="KW-0472">Membrane</keyword>
<feature type="transmembrane region" description="Helical" evidence="1">
    <location>
        <begin position="59"/>
        <end position="81"/>
    </location>
</feature>
<evidence type="ECO:0000256" key="1">
    <source>
        <dbReference type="SAM" id="Phobius"/>
    </source>
</evidence>
<name>A0A6V1UPU1_HETAK</name>
<dbReference type="SUPFAM" id="SSF52047">
    <property type="entry name" value="RNI-like"/>
    <property type="match status" value="1"/>
</dbReference>
<organism evidence="3">
    <name type="scientific">Heterosigma akashiwo</name>
    <name type="common">Chromophytic alga</name>
    <name type="synonym">Heterosigma carterae</name>
    <dbReference type="NCBI Taxonomy" id="2829"/>
    <lineage>
        <taxon>Eukaryota</taxon>
        <taxon>Sar</taxon>
        <taxon>Stramenopiles</taxon>
        <taxon>Ochrophyta</taxon>
        <taxon>Raphidophyceae</taxon>
        <taxon>Chattonellales</taxon>
        <taxon>Chattonellaceae</taxon>
        <taxon>Heterosigma</taxon>
    </lineage>
</organism>
<feature type="transmembrane region" description="Helical" evidence="1">
    <location>
        <begin position="139"/>
        <end position="159"/>
    </location>
</feature>
<dbReference type="Gene3D" id="3.80.10.10">
    <property type="entry name" value="Ribonuclease Inhibitor"/>
    <property type="match status" value="1"/>
</dbReference>
<dbReference type="InterPro" id="IPR032675">
    <property type="entry name" value="LRR_dom_sf"/>
</dbReference>
<feature type="transmembrane region" description="Helical" evidence="1">
    <location>
        <begin position="284"/>
        <end position="305"/>
    </location>
</feature>
<gene>
    <name evidence="2" type="ORF">HAKA00212_LOCUS20912</name>
    <name evidence="3" type="ORF">HAKA00212_LOCUS20913</name>
</gene>
<keyword evidence="1" id="KW-0812">Transmembrane</keyword>
<proteinExistence type="predicted"/>
<feature type="transmembrane region" description="Helical" evidence="1">
    <location>
        <begin position="102"/>
        <end position="119"/>
    </location>
</feature>
<feature type="transmembrane region" description="Helical" evidence="1">
    <location>
        <begin position="210"/>
        <end position="238"/>
    </location>
</feature>
<sequence>MDQAIGSLADVWRLICVPIESLQLASVFFDVNIPWSISLFEDFFDDVVKLRLYVVGDGFIPLFLLACCSILFFIALVLVECCLEDCLESCLSLFWEKLGNEIWFGLLFVPMFSLILEIFRCEDSYLAADSDIKCWEGVHAFYVCLAVLSAVAMVLVVAWKAPESNRKAKKQCKVKKCQERQCKHKKRLLRIAPHENYVDTKYVAYRMVAIALGVAITGVGHIAQLVLCSLALAAGLYPFLLYVSRVPHVAMPVNYFKAAFHLGTWWAILCAFVAIAVDDPGSDVSGILLALWPVAVLAGLGVAIFRVKVMVDCCDLNLAPQEDAWALDWAQKNRLDRLGIRQRPFKYQAEDLKTSEDALSVEISVCDKETVEAIVEIIKSSDVEQQQTPVRGIILQPNAAFVPQNTLNARDVLGSFYELLESAHPTVSSMASVSVNGFVMTTADVQRLTRALAKHQHLVELDLFNNAIADAGAQAAAEAAVGFQSPKFVKLNLGGNAVGAPTKVAIERLCKGGRPGLGVDLF</sequence>
<evidence type="ECO:0000313" key="2">
    <source>
        <dbReference type="EMBL" id="CAE0642056.1"/>
    </source>
</evidence>
<feature type="transmembrane region" description="Helical" evidence="1">
    <location>
        <begin position="258"/>
        <end position="277"/>
    </location>
</feature>
<dbReference type="AlphaFoldDB" id="A0A6V1UPU1"/>
<dbReference type="EMBL" id="HBIU01046573">
    <property type="protein sequence ID" value="CAE0642056.1"/>
    <property type="molecule type" value="Transcribed_RNA"/>
</dbReference>
<dbReference type="InterPro" id="IPR001611">
    <property type="entry name" value="Leu-rich_rpt"/>
</dbReference>
<reference evidence="3" key="1">
    <citation type="submission" date="2021-01" db="EMBL/GenBank/DDBJ databases">
        <authorList>
            <person name="Corre E."/>
            <person name="Pelletier E."/>
            <person name="Niang G."/>
            <person name="Scheremetjew M."/>
            <person name="Finn R."/>
            <person name="Kale V."/>
            <person name="Holt S."/>
            <person name="Cochrane G."/>
            <person name="Meng A."/>
            <person name="Brown T."/>
            <person name="Cohen L."/>
        </authorList>
    </citation>
    <scope>NUCLEOTIDE SEQUENCE</scope>
    <source>
        <strain evidence="3">CCMP3107</strain>
    </source>
</reference>
<evidence type="ECO:0000313" key="3">
    <source>
        <dbReference type="EMBL" id="CAE0642057.1"/>
    </source>
</evidence>
<dbReference type="EMBL" id="HBIU01046574">
    <property type="protein sequence ID" value="CAE0642057.1"/>
    <property type="molecule type" value="Transcribed_RNA"/>
</dbReference>